<keyword evidence="2" id="KW-1185">Reference proteome</keyword>
<gene>
    <name evidence="1" type="ORF">Cni_G04921</name>
</gene>
<evidence type="ECO:0000313" key="1">
    <source>
        <dbReference type="EMBL" id="WOK96213.1"/>
    </source>
</evidence>
<sequence>MNNVNVKRLPLNDYVRKKKYMVHVNVCRSHSTMLKRSDIKLPNTLKLSSFKLPNHMKKQNVTQISAPNQFFEEHICFEVAMKNMKLCTLYYAKTGLTDNHHLNL</sequence>
<organism evidence="1 2">
    <name type="scientific">Canna indica</name>
    <name type="common">Indian-shot</name>
    <dbReference type="NCBI Taxonomy" id="4628"/>
    <lineage>
        <taxon>Eukaryota</taxon>
        <taxon>Viridiplantae</taxon>
        <taxon>Streptophyta</taxon>
        <taxon>Embryophyta</taxon>
        <taxon>Tracheophyta</taxon>
        <taxon>Spermatophyta</taxon>
        <taxon>Magnoliopsida</taxon>
        <taxon>Liliopsida</taxon>
        <taxon>Zingiberales</taxon>
        <taxon>Cannaceae</taxon>
        <taxon>Canna</taxon>
    </lineage>
</organism>
<dbReference type="AlphaFoldDB" id="A0AAQ3JTL6"/>
<dbReference type="EMBL" id="CP136891">
    <property type="protein sequence ID" value="WOK96213.1"/>
    <property type="molecule type" value="Genomic_DNA"/>
</dbReference>
<name>A0AAQ3JTL6_9LILI</name>
<reference evidence="1 2" key="1">
    <citation type="submission" date="2023-10" db="EMBL/GenBank/DDBJ databases">
        <title>Chromosome-scale genome assembly provides insights into flower coloration mechanisms of Canna indica.</title>
        <authorList>
            <person name="Li C."/>
        </authorList>
    </citation>
    <scope>NUCLEOTIDE SEQUENCE [LARGE SCALE GENOMIC DNA]</scope>
    <source>
        <tissue evidence="1">Flower</tissue>
    </source>
</reference>
<evidence type="ECO:0000313" key="2">
    <source>
        <dbReference type="Proteomes" id="UP001327560"/>
    </source>
</evidence>
<accession>A0AAQ3JTL6</accession>
<proteinExistence type="predicted"/>
<protein>
    <submittedName>
        <fullName evidence="1">Uncharacterized protein</fullName>
    </submittedName>
</protein>
<dbReference type="Proteomes" id="UP001327560">
    <property type="component" value="Chromosome 2"/>
</dbReference>